<comment type="similarity">
    <text evidence="1 4">Belongs to the universal ribosomal protein uS9 family.</text>
</comment>
<dbReference type="PROSITE" id="PS00360">
    <property type="entry name" value="RIBOSOMAL_S9"/>
    <property type="match status" value="1"/>
</dbReference>
<dbReference type="SUPFAM" id="SSF54211">
    <property type="entry name" value="Ribosomal protein S5 domain 2-like"/>
    <property type="match status" value="1"/>
</dbReference>
<proteinExistence type="inferred from homology"/>
<dbReference type="NCBIfam" id="NF001099">
    <property type="entry name" value="PRK00132.1"/>
    <property type="match status" value="1"/>
</dbReference>
<evidence type="ECO:0000256" key="1">
    <source>
        <dbReference type="ARBA" id="ARBA00005251"/>
    </source>
</evidence>
<feature type="region of interest" description="Disordered" evidence="6">
    <location>
        <begin position="114"/>
        <end position="136"/>
    </location>
</feature>
<dbReference type="GO" id="GO:0015935">
    <property type="term" value="C:small ribosomal subunit"/>
    <property type="evidence" value="ECO:0007669"/>
    <property type="project" value="TreeGrafter"/>
</dbReference>
<accession>A0A0H4TAE9</accession>
<dbReference type="InterPro" id="IPR023035">
    <property type="entry name" value="Ribosomal_uS9_bac/plastid"/>
</dbReference>
<evidence type="ECO:0000256" key="3">
    <source>
        <dbReference type="ARBA" id="ARBA00023274"/>
    </source>
</evidence>
<dbReference type="AlphaFoldDB" id="A0A0H4TAE9"/>
<dbReference type="PANTHER" id="PTHR21569">
    <property type="entry name" value="RIBOSOMAL PROTEIN S9"/>
    <property type="match status" value="1"/>
</dbReference>
<evidence type="ECO:0000256" key="5">
    <source>
        <dbReference type="RuleBase" id="RU003816"/>
    </source>
</evidence>
<dbReference type="InterPro" id="IPR020574">
    <property type="entry name" value="Ribosomal_uS9_CS"/>
</dbReference>
<sequence>MPRKKKINYTYAIGRRKTASARVRLFKGKGENIVNGQPIEKYFSGSVNKVGWTKPFKTVDAIDKYYVTVKVEGGGLNGQLDAVVLGISRAFAKENREKFRVPLKSLGLLTRDPRIRERRKVGTGGKARRKKQSPKR</sequence>
<dbReference type="Gene3D" id="3.30.230.10">
    <property type="match status" value="1"/>
</dbReference>
<keyword evidence="2 4" id="KW-0689">Ribosomal protein</keyword>
<dbReference type="GO" id="GO:0003735">
    <property type="term" value="F:structural constituent of ribosome"/>
    <property type="evidence" value="ECO:0007669"/>
    <property type="project" value="InterPro"/>
</dbReference>
<dbReference type="InterPro" id="IPR000754">
    <property type="entry name" value="Ribosomal_uS9"/>
</dbReference>
<dbReference type="EMBL" id="KT007014">
    <property type="protein sequence ID" value="AKQ03482.1"/>
    <property type="molecule type" value="Genomic_DNA"/>
</dbReference>
<dbReference type="InterPro" id="IPR020568">
    <property type="entry name" value="Ribosomal_Su5_D2-typ_SF"/>
</dbReference>
<evidence type="ECO:0000256" key="6">
    <source>
        <dbReference type="SAM" id="MobiDB-lite"/>
    </source>
</evidence>
<evidence type="ECO:0000256" key="2">
    <source>
        <dbReference type="ARBA" id="ARBA00022980"/>
    </source>
</evidence>
<dbReference type="GO" id="GO:0003723">
    <property type="term" value="F:RNA binding"/>
    <property type="evidence" value="ECO:0007669"/>
    <property type="project" value="TreeGrafter"/>
</dbReference>
<dbReference type="Pfam" id="PF00380">
    <property type="entry name" value="Ribosomal_S9"/>
    <property type="match status" value="1"/>
</dbReference>
<keyword evidence="3 4" id="KW-0687">Ribonucleoprotein</keyword>
<dbReference type="InterPro" id="IPR014721">
    <property type="entry name" value="Ribsml_uS5_D2-typ_fold_subgr"/>
</dbReference>
<evidence type="ECO:0000256" key="4">
    <source>
        <dbReference type="RuleBase" id="RU003815"/>
    </source>
</evidence>
<dbReference type="GO" id="GO:0006412">
    <property type="term" value="P:translation"/>
    <property type="evidence" value="ECO:0007669"/>
    <property type="project" value="InterPro"/>
</dbReference>
<name>A0A0H4TAE9_9BACT</name>
<feature type="compositionally biased region" description="Basic residues" evidence="6">
    <location>
        <begin position="116"/>
        <end position="136"/>
    </location>
</feature>
<dbReference type="GO" id="GO:0005737">
    <property type="term" value="C:cytoplasm"/>
    <property type="evidence" value="ECO:0007669"/>
    <property type="project" value="UniProtKB-ARBA"/>
</dbReference>
<dbReference type="PANTHER" id="PTHR21569:SF1">
    <property type="entry name" value="SMALL RIBOSOMAL SUBUNIT PROTEIN US9M"/>
    <property type="match status" value="1"/>
</dbReference>
<organism evidence="7">
    <name type="scientific">uncultured Microgenomates bacterium Rifle_16ft_4_minimus_38077</name>
    <dbReference type="NCBI Taxonomy" id="1665117"/>
    <lineage>
        <taxon>Bacteria</taxon>
        <taxon>Candidatus Microgenomatota</taxon>
        <taxon>environmental samples</taxon>
    </lineage>
</organism>
<evidence type="ECO:0000313" key="7">
    <source>
        <dbReference type="EMBL" id="AKQ03482.1"/>
    </source>
</evidence>
<protein>
    <recommendedName>
        <fullName evidence="5">30S ribosomal protein S9</fullName>
    </recommendedName>
</protein>
<reference evidence="7" key="1">
    <citation type="journal article" date="2015" name="ISME J.">
        <title>Aquifer environment selects for microbial species cohorts in sediment and groundwater.</title>
        <authorList>
            <person name="Hug L.A."/>
            <person name="Thomas B.C."/>
            <person name="Brown C.T."/>
            <person name="Frischkorn K.R."/>
            <person name="Williams K.H."/>
            <person name="Tringe S.G."/>
            <person name="Banfield J.F."/>
        </authorList>
    </citation>
    <scope>NUCLEOTIDE SEQUENCE</scope>
</reference>